<dbReference type="Gene3D" id="2.60.40.10">
    <property type="entry name" value="Immunoglobulins"/>
    <property type="match status" value="2"/>
</dbReference>
<dbReference type="Gene3D" id="2.120.10.30">
    <property type="entry name" value="TolB, C-terminal domain"/>
    <property type="match status" value="1"/>
</dbReference>
<accession>A0ABS4T7D8</accession>
<dbReference type="PROSITE" id="PS50093">
    <property type="entry name" value="PKD"/>
    <property type="match status" value="1"/>
</dbReference>
<evidence type="ECO:0000313" key="3">
    <source>
        <dbReference type="Proteomes" id="UP001519332"/>
    </source>
</evidence>
<dbReference type="Pfam" id="PF07995">
    <property type="entry name" value="GSDH"/>
    <property type="match status" value="1"/>
</dbReference>
<evidence type="ECO:0000259" key="1">
    <source>
        <dbReference type="PROSITE" id="PS50093"/>
    </source>
</evidence>
<dbReference type="PANTHER" id="PTHR19328">
    <property type="entry name" value="HEDGEHOG-INTERACTING PROTEIN"/>
    <property type="match status" value="1"/>
</dbReference>
<dbReference type="Proteomes" id="UP001519332">
    <property type="component" value="Unassembled WGS sequence"/>
</dbReference>
<dbReference type="SUPFAM" id="SSF49299">
    <property type="entry name" value="PKD domain"/>
    <property type="match status" value="1"/>
</dbReference>
<dbReference type="SUPFAM" id="SSF50952">
    <property type="entry name" value="Soluble quinoprotein glucose dehydrogenase"/>
    <property type="match status" value="1"/>
</dbReference>
<dbReference type="InterPro" id="IPR011041">
    <property type="entry name" value="Quinoprot_gluc/sorb_DH_b-prop"/>
</dbReference>
<dbReference type="InterPro" id="IPR000601">
    <property type="entry name" value="PKD_dom"/>
</dbReference>
<dbReference type="Pfam" id="PF18911">
    <property type="entry name" value="PKD_4"/>
    <property type="match status" value="1"/>
</dbReference>
<dbReference type="CDD" id="cd00146">
    <property type="entry name" value="PKD"/>
    <property type="match status" value="1"/>
</dbReference>
<organism evidence="2 3">
    <name type="scientific">Kibdelosporangium banguiense</name>
    <dbReference type="NCBI Taxonomy" id="1365924"/>
    <lineage>
        <taxon>Bacteria</taxon>
        <taxon>Bacillati</taxon>
        <taxon>Actinomycetota</taxon>
        <taxon>Actinomycetes</taxon>
        <taxon>Pseudonocardiales</taxon>
        <taxon>Pseudonocardiaceae</taxon>
        <taxon>Kibdelosporangium</taxon>
    </lineage>
</organism>
<dbReference type="RefSeq" id="WP_307854905.1">
    <property type="nucleotide sequence ID" value="NZ_JAGINW010000001.1"/>
</dbReference>
<proteinExistence type="predicted"/>
<name>A0ABS4T7D8_9PSEU</name>
<feature type="domain" description="PKD" evidence="1">
    <location>
        <begin position="382"/>
        <end position="461"/>
    </location>
</feature>
<dbReference type="InterPro" id="IPR022409">
    <property type="entry name" value="PKD/Chitinase_dom"/>
</dbReference>
<dbReference type="SMART" id="SM00089">
    <property type="entry name" value="PKD"/>
    <property type="match status" value="1"/>
</dbReference>
<protein>
    <submittedName>
        <fullName evidence="2">Glucose/arabinose dehydrogenase</fullName>
    </submittedName>
</protein>
<reference evidence="2 3" key="1">
    <citation type="submission" date="2021-03" db="EMBL/GenBank/DDBJ databases">
        <title>Sequencing the genomes of 1000 actinobacteria strains.</title>
        <authorList>
            <person name="Klenk H.-P."/>
        </authorList>
    </citation>
    <scope>NUCLEOTIDE SEQUENCE [LARGE SCALE GENOMIC DNA]</scope>
    <source>
        <strain evidence="2 3">DSM 46670</strain>
    </source>
</reference>
<comment type="caution">
    <text evidence="2">The sequence shown here is derived from an EMBL/GenBank/DDBJ whole genome shotgun (WGS) entry which is preliminary data.</text>
</comment>
<dbReference type="InterPro" id="IPR035986">
    <property type="entry name" value="PKD_dom_sf"/>
</dbReference>
<dbReference type="PANTHER" id="PTHR19328:SF13">
    <property type="entry name" value="HIPL1 PROTEIN"/>
    <property type="match status" value="1"/>
</dbReference>
<dbReference type="Pfam" id="PF08310">
    <property type="entry name" value="LGFP"/>
    <property type="match status" value="5"/>
</dbReference>
<dbReference type="InterPro" id="IPR012938">
    <property type="entry name" value="Glc/Sorbosone_DH"/>
</dbReference>
<dbReference type="InterPro" id="IPR011042">
    <property type="entry name" value="6-blade_b-propeller_TolB-like"/>
</dbReference>
<dbReference type="InterPro" id="IPR013783">
    <property type="entry name" value="Ig-like_fold"/>
</dbReference>
<evidence type="ECO:0000313" key="2">
    <source>
        <dbReference type="EMBL" id="MBP2320335.1"/>
    </source>
</evidence>
<sequence length="964" mass="105543">MTANAAPSLKPGFVLRDTQTGFTPGFQGDLLTDFTFLPDESMLVAGKYGKVNWVPKTGAPRQIANLPSVTDQDMGLQGITVAPDYANSRTVYTTRTVPASGSGAGDFGVLRLSRWSVTVDSSGKPTGLVDERTVLQTSADSNAHGISTVIADEDGTLWVSVGDSADYASESWDLLAFRALDLNDPHGKVLHIKPDGTGVSSNPYYQAANPNSVRSKVYASGFRSPFRFSLDPATNQPILGDVGWDTFEEINRVAPGNSYGWPCWEGEQPTRIYKEQAQCAGVSGVPPMWTYPRSEGSSVIGGVIYQGKNYPAEYQGRYFFADYTSSNLWTMAVDAEGAVPEQFGTDAGAIVKFGATPVGGDIVWADIETSTVRRLVYAPGNNPPVAEVSATNDPATRKVTFNAEKTWDPNGDELVYNWEFGDGTSGTGKVVEHVYPAGTSFTAKLIATDPQNASGTKTITVYPGNNAPVVQLQRSDPQQRYAVGDVISATATATDVEDGNVEVSWNVNTLHCRGVGNCHNHPGARQTGPNFRLPFEGHSGDTQLQITVTATDSKGAQSSQTVTALPKQRRITIESNAPAEFELGDERGATALFTVGMNVTITAPETAADNASTFGGWSDNAPRQRTQRMPDADLTFRASYLSPIERRYNTDAAARQILGAPVEAEQGDGDVRWRVYQGGRLYWSHATGVHLVMGEILAKYLAVGGHQAFGLPTTDELIPQDTRGRYNLFEGGRSIYWTSTTGAHPVFGAIYEKWDARGAEMFNGFPTTDELPTTGNVGRFNAFERGYIYWSNATGANEVHGMIYDRWASLGWERSAVGYPTTDETETPDRIGRFNHFQFGSIYWHPDLGAWEIRGMIRDKWAAMGWETSVLGYPITNETETPDRIGRFNHFQKSGGSIYWHPSLGAFAVYGLIRQRWANLGWETSYLGYPKSDEYEWNGMRRSDFQNGYITYNPATNELIDRRY</sequence>
<gene>
    <name evidence="2" type="ORF">JOF56_000720</name>
</gene>
<keyword evidence="3" id="KW-1185">Reference proteome</keyword>
<dbReference type="EMBL" id="JAGINW010000001">
    <property type="protein sequence ID" value="MBP2320335.1"/>
    <property type="molecule type" value="Genomic_DNA"/>
</dbReference>
<dbReference type="InterPro" id="IPR013207">
    <property type="entry name" value="LGFP"/>
</dbReference>